<protein>
    <submittedName>
        <fullName evidence="2">Uncharacterized protein</fullName>
    </submittedName>
</protein>
<evidence type="ECO:0000313" key="3">
    <source>
        <dbReference type="Proteomes" id="UP000199572"/>
    </source>
</evidence>
<accession>A0A1H9J4X9</accession>
<reference evidence="2 3" key="1">
    <citation type="submission" date="2016-10" db="EMBL/GenBank/DDBJ databases">
        <authorList>
            <person name="de Groot N.N."/>
        </authorList>
    </citation>
    <scope>NUCLEOTIDE SEQUENCE [LARGE SCALE GENOMIC DNA]</scope>
    <source>
        <strain evidence="2 3">DSM 18610</strain>
    </source>
</reference>
<feature type="transmembrane region" description="Helical" evidence="1">
    <location>
        <begin position="12"/>
        <end position="38"/>
    </location>
</feature>
<dbReference type="EMBL" id="FOGG01000001">
    <property type="protein sequence ID" value="SEQ82101.1"/>
    <property type="molecule type" value="Genomic_DNA"/>
</dbReference>
<evidence type="ECO:0000256" key="1">
    <source>
        <dbReference type="SAM" id="Phobius"/>
    </source>
</evidence>
<keyword evidence="3" id="KW-1185">Reference proteome</keyword>
<name>A0A1H9J4X9_9SPHI</name>
<organism evidence="2 3">
    <name type="scientific">Pedobacter rhizosphaerae</name>
    <dbReference type="NCBI Taxonomy" id="390241"/>
    <lineage>
        <taxon>Bacteria</taxon>
        <taxon>Pseudomonadati</taxon>
        <taxon>Bacteroidota</taxon>
        <taxon>Sphingobacteriia</taxon>
        <taxon>Sphingobacteriales</taxon>
        <taxon>Sphingobacteriaceae</taxon>
        <taxon>Pedobacter</taxon>
    </lineage>
</organism>
<keyword evidence="1" id="KW-1133">Transmembrane helix</keyword>
<sequence>MIKILRAIGFGIVLGATLFFVPFVFKFILIALFIGLIFKMYFKAKRRHFMQYYRQDFGFYNEPIVPIDNSWYRPNIQGNGKITQININ</sequence>
<evidence type="ECO:0000313" key="2">
    <source>
        <dbReference type="EMBL" id="SEQ82101.1"/>
    </source>
</evidence>
<keyword evidence="1" id="KW-0812">Transmembrane</keyword>
<dbReference type="Proteomes" id="UP000199572">
    <property type="component" value="Unassembled WGS sequence"/>
</dbReference>
<dbReference type="AlphaFoldDB" id="A0A1H9J4X9"/>
<keyword evidence="1" id="KW-0472">Membrane</keyword>
<dbReference type="RefSeq" id="WP_090880053.1">
    <property type="nucleotide sequence ID" value="NZ_FOGG01000001.1"/>
</dbReference>
<dbReference type="OrthoDB" id="770195at2"/>
<gene>
    <name evidence="2" type="ORF">SAMN04488023_101228</name>
</gene>
<dbReference type="STRING" id="390241.SAMN04488023_101228"/>
<proteinExistence type="predicted"/>